<dbReference type="EMBL" id="CP099583">
    <property type="protein sequence ID" value="USS42956.1"/>
    <property type="molecule type" value="Genomic_DNA"/>
</dbReference>
<proteinExistence type="predicted"/>
<gene>
    <name evidence="2" type="ORF">I6H06_04560</name>
    <name evidence="3" type="ORF">NFI99_00220</name>
</gene>
<feature type="compositionally biased region" description="Basic and acidic residues" evidence="1">
    <location>
        <begin position="9"/>
        <end position="42"/>
    </location>
</feature>
<organism evidence="2 4">
    <name type="scientific">Burkholderia glumae</name>
    <name type="common">Pseudomonas glumae</name>
    <dbReference type="NCBI Taxonomy" id="337"/>
    <lineage>
        <taxon>Bacteria</taxon>
        <taxon>Pseudomonadati</taxon>
        <taxon>Pseudomonadota</taxon>
        <taxon>Betaproteobacteria</taxon>
        <taxon>Burkholderiales</taxon>
        <taxon>Burkholderiaceae</taxon>
        <taxon>Burkholderia</taxon>
    </lineage>
</organism>
<feature type="region of interest" description="Disordered" evidence="1">
    <location>
        <begin position="1"/>
        <end position="56"/>
    </location>
</feature>
<dbReference type="AlphaFoldDB" id="A0AAP9Y3U2"/>
<dbReference type="Pfam" id="PF11387">
    <property type="entry name" value="DUF2795"/>
    <property type="match status" value="1"/>
</dbReference>
<keyword evidence="5" id="KW-1185">Reference proteome</keyword>
<protein>
    <submittedName>
        <fullName evidence="2">DUF2795 domain-containing protein</fullName>
    </submittedName>
</protein>
<dbReference type="GeneID" id="45693666"/>
<evidence type="ECO:0000313" key="3">
    <source>
        <dbReference type="EMBL" id="USS42956.1"/>
    </source>
</evidence>
<evidence type="ECO:0000256" key="1">
    <source>
        <dbReference type="SAM" id="MobiDB-lite"/>
    </source>
</evidence>
<accession>A0AAP9Y3U2</accession>
<sequence>MTSSHRSHTGHELSHSRAHEGRRTQQDHDKGGHQGGHDKGGQDKLPSPIDVQKALKGVEYPATKADLLRCARDGHADARIVDGLLRMPDREYASPASVSKELGKPR</sequence>
<evidence type="ECO:0000313" key="2">
    <source>
        <dbReference type="EMBL" id="QPQ91005.1"/>
    </source>
</evidence>
<reference evidence="3" key="2">
    <citation type="submission" date="2022-06" db="EMBL/GenBank/DDBJ databases">
        <title>Draft genome sequence of Burkholderia glumae strain GR20004 isolated from rice panicle showing bacterial panicle blight.</title>
        <authorList>
            <person name="Choi S.Y."/>
            <person name="Lee Y.H."/>
        </authorList>
    </citation>
    <scope>NUCLEOTIDE SEQUENCE</scope>
    <source>
        <strain evidence="3">GR20004</strain>
    </source>
</reference>
<dbReference type="Proteomes" id="UP001056386">
    <property type="component" value="Chromosome 2"/>
</dbReference>
<dbReference type="EMBL" id="CP065600">
    <property type="protein sequence ID" value="QPQ91005.1"/>
    <property type="molecule type" value="Genomic_DNA"/>
</dbReference>
<dbReference type="RefSeq" id="WP_012732939.1">
    <property type="nucleotide sequence ID" value="NZ_CP021075.1"/>
</dbReference>
<name>A0AAP9Y3U2_BURGL</name>
<dbReference type="Proteomes" id="UP000594892">
    <property type="component" value="Chromosome 1"/>
</dbReference>
<feature type="region of interest" description="Disordered" evidence="1">
    <location>
        <begin position="86"/>
        <end position="106"/>
    </location>
</feature>
<evidence type="ECO:0000313" key="5">
    <source>
        <dbReference type="Proteomes" id="UP001056386"/>
    </source>
</evidence>
<dbReference type="InterPro" id="IPR021527">
    <property type="entry name" value="DUF2795"/>
</dbReference>
<evidence type="ECO:0000313" key="4">
    <source>
        <dbReference type="Proteomes" id="UP000594892"/>
    </source>
</evidence>
<reference evidence="2 4" key="1">
    <citation type="submission" date="2020-12" db="EMBL/GenBank/DDBJ databases">
        <title>FDA dAtabase for Regulatory Grade micrObial Sequences (FDA-ARGOS): Supporting development and validation of Infectious Disease Dx tests.</title>
        <authorList>
            <person name="Minogue T."/>
            <person name="Wolcott M."/>
            <person name="Wasieloski L."/>
            <person name="Aguilar W."/>
            <person name="Moore D."/>
            <person name="Jaissle J."/>
            <person name="Tallon L."/>
            <person name="Sadzewicz L."/>
            <person name="Zhao X."/>
            <person name="Boylan J."/>
            <person name="Ott S."/>
            <person name="Bowen H."/>
            <person name="Vavikolanu K."/>
            <person name="Mehta A."/>
            <person name="Aluvathingal J."/>
            <person name="Nadendla S."/>
            <person name="Yan Y."/>
            <person name="Sichtig H."/>
        </authorList>
    </citation>
    <scope>NUCLEOTIDE SEQUENCE [LARGE SCALE GENOMIC DNA]</scope>
    <source>
        <strain evidence="2 4">FDAARGOS_949</strain>
    </source>
</reference>